<dbReference type="Proteomes" id="UP000441404">
    <property type="component" value="Unassembled WGS sequence"/>
</dbReference>
<feature type="non-terminal residue" evidence="1">
    <location>
        <position position="71"/>
    </location>
</feature>
<comment type="caution">
    <text evidence="1">The sequence shown here is derived from an EMBL/GenBank/DDBJ whole genome shotgun (WGS) entry which is preliminary data.</text>
</comment>
<organism evidence="1 2">
    <name type="scientific">Pseudomonas helleri</name>
    <dbReference type="NCBI Taxonomy" id="1608996"/>
    <lineage>
        <taxon>Bacteria</taxon>
        <taxon>Pseudomonadati</taxon>
        <taxon>Pseudomonadota</taxon>
        <taxon>Gammaproteobacteria</taxon>
        <taxon>Pseudomonadales</taxon>
        <taxon>Pseudomonadaceae</taxon>
        <taxon>Pseudomonas</taxon>
    </lineage>
</organism>
<reference evidence="1 2" key="1">
    <citation type="submission" date="2019-10" db="EMBL/GenBank/DDBJ databases">
        <title>Evaluation of single-gene subtyping targets for Pseudomonas.</title>
        <authorList>
            <person name="Reichler S.J."/>
            <person name="Orsi R.H."/>
            <person name="Wiedmann M."/>
            <person name="Martin N.H."/>
            <person name="Murphy S.I."/>
        </authorList>
    </citation>
    <scope>NUCLEOTIDE SEQUENCE [LARGE SCALE GENOMIC DNA]</scope>
    <source>
        <strain evidence="1 2">FSL R10-3257</strain>
    </source>
</reference>
<sequence length="71" mass="7723">MSTSLAMISGNASLNPVGTPDDDQIIEQALVILEQRVFTRGPSLQSPEDVRNFLQLKIAAQPHEVFGAVFL</sequence>
<protein>
    <submittedName>
        <fullName evidence="1">DNA repair protein RadC</fullName>
    </submittedName>
</protein>
<accession>A0A7X1WEJ9</accession>
<name>A0A7X1WEJ9_9PSED</name>
<evidence type="ECO:0000313" key="1">
    <source>
        <dbReference type="EMBL" id="MQT50322.1"/>
    </source>
</evidence>
<gene>
    <name evidence="1" type="ORF">GHO40_27055</name>
</gene>
<dbReference type="EMBL" id="WIWJ01000223">
    <property type="protein sequence ID" value="MQT50322.1"/>
    <property type="molecule type" value="Genomic_DNA"/>
</dbReference>
<dbReference type="AlphaFoldDB" id="A0A7X1WEJ9"/>
<evidence type="ECO:0000313" key="2">
    <source>
        <dbReference type="Proteomes" id="UP000441404"/>
    </source>
</evidence>
<proteinExistence type="predicted"/>